<dbReference type="InterPro" id="IPR014718">
    <property type="entry name" value="GH-type_carb-bd"/>
</dbReference>
<feature type="chain" id="PRO_5047331973" evidence="1">
    <location>
        <begin position="22"/>
        <end position="691"/>
    </location>
</feature>
<sequence>MTLLRVFVAFVLCLIAVPATAQGVAQAARTSETVASASSPAGTLKVEITLSPEGRVGYVVSRLGKPVIDESRLGFLFTDQPEMLRNFQLAGQGTRSFDETWEEPWGEYRTIRNRYTELTASFDEKIWAKRRMNVVFRIYDDGVGFRYELPSRPNFTHANIADELTEFNVAEPGTAWWDEALEWNREEYPYRRTTIDQIGTAQTPLTIRTDSGLHLSFHEAALVDYSGMDLRRVHDRLLKATLMPSSTGPRVSRDLPLATPWRVIMIAPDAPSLYRSAQIVLNLNEPNKLGDVSWVKPMKYVGIWWAMHLDKATWDSGPKHGATTANAKRYIDFAAKNGFGGVLVEGWNKGWDKNGNYEWFANGSEFSFTEAYPDFDIAEVARYARSKGVAIIGHHETAGNIANYEKQLGPALDLYQRLGIHAVKTGYVADASGIQAEGADGKIHFEWHQGQVAVNHHMKVVTEAAKRQIAVNPHEPVKDTGLRRTYPNWVSREGQRGMEYNAWGEPKNPPEHEANLVFTRMLSGPMDFTPGILSLEGKNKTHIPSTLAKQLALYVVLYSPIQMAADLPENYAANPKPFQFIKDVAVDWDDTRMLAGEVGDLAVFARKARGKDEWFLGAVGDEQERRFDVALEFLQPGRRYRAEIYRDGDDADYRTNPRSIVIEQRTVTSTDRFAARIAPGGGTAIRFVPAK</sequence>
<proteinExistence type="predicted"/>
<dbReference type="PANTHER" id="PTHR35803:SF1">
    <property type="entry name" value="GLUCAN 1,4-ALPHA-GLUCOSIDASE SUSB"/>
    <property type="match status" value="1"/>
</dbReference>
<dbReference type="Pfam" id="PF14508">
    <property type="entry name" value="GH97_N"/>
    <property type="match status" value="1"/>
</dbReference>
<dbReference type="Proteomes" id="UP001203058">
    <property type="component" value="Unassembled WGS sequence"/>
</dbReference>
<dbReference type="Gene3D" id="2.70.98.10">
    <property type="match status" value="1"/>
</dbReference>
<feature type="domain" description="Glycosyl-hydrolase 97 C-terminal oligomerisation" evidence="4">
    <location>
        <begin position="587"/>
        <end position="687"/>
    </location>
</feature>
<dbReference type="PANTHER" id="PTHR35803">
    <property type="entry name" value="GLUCAN 1,4-ALPHA-GLUCOSIDASE SUSB-RELATED"/>
    <property type="match status" value="1"/>
</dbReference>
<dbReference type="Pfam" id="PF14509">
    <property type="entry name" value="GH97_C"/>
    <property type="match status" value="1"/>
</dbReference>
<evidence type="ECO:0000259" key="4">
    <source>
        <dbReference type="Pfam" id="PF14509"/>
    </source>
</evidence>
<evidence type="ECO:0000313" key="5">
    <source>
        <dbReference type="EMBL" id="MCH8617125.1"/>
    </source>
</evidence>
<dbReference type="SUPFAM" id="SSF51445">
    <property type="entry name" value="(Trans)glycosidases"/>
    <property type="match status" value="1"/>
</dbReference>
<evidence type="ECO:0000259" key="3">
    <source>
        <dbReference type="Pfam" id="PF14508"/>
    </source>
</evidence>
<comment type="caution">
    <text evidence="5">The sequence shown here is derived from an EMBL/GenBank/DDBJ whole genome shotgun (WGS) entry which is preliminary data.</text>
</comment>
<name>A0ABS9VQ78_9SPHN</name>
<dbReference type="InterPro" id="IPR029483">
    <property type="entry name" value="GH97_C"/>
</dbReference>
<keyword evidence="6" id="KW-1185">Reference proteome</keyword>
<feature type="domain" description="Glycosyl-hydrolase 97 N-terminal" evidence="3">
    <location>
        <begin position="38"/>
        <end position="286"/>
    </location>
</feature>
<dbReference type="InterPro" id="IPR019563">
    <property type="entry name" value="GH97_catalytic"/>
</dbReference>
<dbReference type="InterPro" id="IPR052720">
    <property type="entry name" value="Glycosyl_hydrolase_97"/>
</dbReference>
<gene>
    <name evidence="5" type="ORF">LZ016_13580</name>
</gene>
<keyword evidence="1" id="KW-0732">Signal</keyword>
<keyword evidence="5" id="KW-0378">Hydrolase</keyword>
<dbReference type="GO" id="GO:0016787">
    <property type="term" value="F:hydrolase activity"/>
    <property type="evidence" value="ECO:0007669"/>
    <property type="project" value="UniProtKB-KW"/>
</dbReference>
<feature type="signal peptide" evidence="1">
    <location>
        <begin position="1"/>
        <end position="21"/>
    </location>
</feature>
<accession>A0ABS9VQ78</accession>
<reference evidence="5 6" key="1">
    <citation type="submission" date="2022-03" db="EMBL/GenBank/DDBJ databases">
        <authorList>
            <person name="Jo J.-H."/>
            <person name="Im W.-T."/>
        </authorList>
    </citation>
    <scope>NUCLEOTIDE SEQUENCE [LARGE SCALE GENOMIC DNA]</scope>
    <source>
        <strain evidence="5 6">SM33</strain>
    </source>
</reference>
<dbReference type="Gene3D" id="3.20.20.70">
    <property type="entry name" value="Aldolase class I"/>
    <property type="match status" value="1"/>
</dbReference>
<evidence type="ECO:0000259" key="2">
    <source>
        <dbReference type="Pfam" id="PF10566"/>
    </source>
</evidence>
<dbReference type="EMBL" id="JAKZHW010000002">
    <property type="protein sequence ID" value="MCH8617125.1"/>
    <property type="molecule type" value="Genomic_DNA"/>
</dbReference>
<organism evidence="5 6">
    <name type="scientific">Sphingomonas telluris</name>
    <dbReference type="NCBI Taxonomy" id="2907998"/>
    <lineage>
        <taxon>Bacteria</taxon>
        <taxon>Pseudomonadati</taxon>
        <taxon>Pseudomonadota</taxon>
        <taxon>Alphaproteobacteria</taxon>
        <taxon>Sphingomonadales</taxon>
        <taxon>Sphingomonadaceae</taxon>
        <taxon>Sphingomonas</taxon>
    </lineage>
</organism>
<dbReference type="Pfam" id="PF10566">
    <property type="entry name" value="Glyco_hydro_97"/>
    <property type="match status" value="1"/>
</dbReference>
<dbReference type="RefSeq" id="WP_241447994.1">
    <property type="nucleotide sequence ID" value="NZ_JAKZHW010000002.1"/>
</dbReference>
<evidence type="ECO:0000256" key="1">
    <source>
        <dbReference type="SAM" id="SignalP"/>
    </source>
</evidence>
<evidence type="ECO:0000313" key="6">
    <source>
        <dbReference type="Proteomes" id="UP001203058"/>
    </source>
</evidence>
<dbReference type="InterPro" id="IPR017853">
    <property type="entry name" value="GH"/>
</dbReference>
<dbReference type="InterPro" id="IPR013785">
    <property type="entry name" value="Aldolase_TIM"/>
</dbReference>
<feature type="domain" description="Glycosyl-hydrolase 97 catalytic" evidence="2">
    <location>
        <begin position="304"/>
        <end position="494"/>
    </location>
</feature>
<protein>
    <submittedName>
        <fullName evidence="5">Glycoside hydrolase family 97 protein</fullName>
    </submittedName>
</protein>
<dbReference type="InterPro" id="IPR029486">
    <property type="entry name" value="GH97_N"/>
</dbReference>